<feature type="domain" description="C2H2-type" evidence="9">
    <location>
        <begin position="476"/>
        <end position="504"/>
    </location>
</feature>
<dbReference type="PANTHER" id="PTHR16515:SF66">
    <property type="entry name" value="C2H2-TYPE DOMAIN-CONTAINING PROTEIN"/>
    <property type="match status" value="1"/>
</dbReference>
<feature type="domain" description="C2H2-type" evidence="9">
    <location>
        <begin position="338"/>
        <end position="365"/>
    </location>
</feature>
<keyword evidence="5" id="KW-0862">Zinc</keyword>
<keyword evidence="2" id="KW-0479">Metal-binding</keyword>
<dbReference type="AlphaFoldDB" id="A0A2R5LES7"/>
<dbReference type="GO" id="GO:0008270">
    <property type="term" value="F:zinc ion binding"/>
    <property type="evidence" value="ECO:0007669"/>
    <property type="project" value="UniProtKB-KW"/>
</dbReference>
<dbReference type="PROSITE" id="PS50157">
    <property type="entry name" value="ZINC_FINGER_C2H2_2"/>
    <property type="match status" value="14"/>
</dbReference>
<feature type="domain" description="C2H2-type" evidence="9">
    <location>
        <begin position="504"/>
        <end position="532"/>
    </location>
</feature>
<accession>A0A2R5LES7</accession>
<feature type="domain" description="C2H2-type" evidence="9">
    <location>
        <begin position="46"/>
        <end position="73"/>
    </location>
</feature>
<proteinExistence type="predicted"/>
<evidence type="ECO:0000256" key="8">
    <source>
        <dbReference type="SAM" id="MobiDB-lite"/>
    </source>
</evidence>
<dbReference type="FunFam" id="3.30.160.60:FF:000145">
    <property type="entry name" value="Zinc finger protein 574"/>
    <property type="match status" value="1"/>
</dbReference>
<evidence type="ECO:0000256" key="1">
    <source>
        <dbReference type="ARBA" id="ARBA00004123"/>
    </source>
</evidence>
<name>A0A2R5LES7_9ACAR</name>
<feature type="region of interest" description="Disordered" evidence="8">
    <location>
        <begin position="1"/>
        <end position="20"/>
    </location>
</feature>
<feature type="domain" description="C2H2-type" evidence="9">
    <location>
        <begin position="105"/>
        <end position="132"/>
    </location>
</feature>
<feature type="domain" description="C2H2-type" evidence="9">
    <location>
        <begin position="365"/>
        <end position="387"/>
    </location>
</feature>
<evidence type="ECO:0000256" key="4">
    <source>
        <dbReference type="ARBA" id="ARBA00022771"/>
    </source>
</evidence>
<dbReference type="Gene3D" id="3.30.160.60">
    <property type="entry name" value="Classic Zinc Finger"/>
    <property type="match status" value="8"/>
</dbReference>
<dbReference type="InterPro" id="IPR050331">
    <property type="entry name" value="Zinc_finger"/>
</dbReference>
<dbReference type="Pfam" id="PF00096">
    <property type="entry name" value="zf-C2H2"/>
    <property type="match status" value="8"/>
</dbReference>
<dbReference type="PROSITE" id="PS00028">
    <property type="entry name" value="ZINC_FINGER_C2H2_1"/>
    <property type="match status" value="11"/>
</dbReference>
<dbReference type="SUPFAM" id="SSF57667">
    <property type="entry name" value="beta-beta-alpha zinc fingers"/>
    <property type="match status" value="9"/>
</dbReference>
<dbReference type="EMBL" id="GGLE01003908">
    <property type="protein sequence ID" value="MBY08034.1"/>
    <property type="molecule type" value="Transcribed_RNA"/>
</dbReference>
<evidence type="ECO:0000313" key="10">
    <source>
        <dbReference type="EMBL" id="MBY08034.1"/>
    </source>
</evidence>
<evidence type="ECO:0000256" key="3">
    <source>
        <dbReference type="ARBA" id="ARBA00022737"/>
    </source>
</evidence>
<evidence type="ECO:0000256" key="7">
    <source>
        <dbReference type="PROSITE-ProRule" id="PRU00042"/>
    </source>
</evidence>
<sequence length="813" mass="91033">MEPTASFGASQGSEGDRENLEKVVPAKYYRSVEQARLDRPRKSGKYRCDLCGKGFNQTLYLFRHIRKHTGEFTCFKCQKVFARKENMVNHTCEAMGTSQTDPEEFPCSECGKIFSSDRLLKRHCAKHTGQYTCTECGKSYSTKEILANHACVKHPLVERYSCGVCGKAFTRHTYLMKHLPMHTGQHSCPVCGKWLRSLDSLTNHLRMCTQVQDIERSGKATCSNCHKEFTNAADFRRHQYEHTHVHRCDMCGGRFRSLAALGAHVCLGRPVECEGCGEVFDSVANLDRHRATHGEPQFKCDSCGKQFFKEDSLSKHPCVNVIDTTDTGRRKDLSLLPLVCEVCGSTFASTSSLNVHRNLHGEKRFQCDTCGKRFHRKDLLVEHHAVHGDPTFPCPTCHKLFKTKKSLDVHTMIHEGVKRFKCSVCGKEFFQKGNLQKHEETHLSDRRHRCSLCQKVFLTRESFNRHALEHTRGKIFTCGTCGRSFVKEHQLRNHHRMFHTNQTYSCQYCGLCLKLRHSLRRHLRKKHPEHEAQWRNPTALNAMLATKLGAEDVSEEYTQGIDASALDQQQQLVFETQTAQESLEESLVTTNMLGDQGAEVLLEVEGFSSEELREAIASGRAQIKQGPTPDTIEISMPYHTEQSEENGVSSEEVAYASGSTELNDGSSKAVADILGDHGATISAISPVAEHYVVSNSTDIAQGATTEVGTLQGETKFVTHSLYATEGGCDRQQTASLQCPQTIASDGEQFVITGQEVPEGAHIIYGGEDIEQHRVPQGAILLDDGTILQQEEESGAPTDLLFYVLTTSESQEES</sequence>
<reference evidence="10" key="1">
    <citation type="submission" date="2018-03" db="EMBL/GenBank/DDBJ databases">
        <title>The relapsing fever spirochete Borrelia turicatae persists in the highly oxidative environment of its soft-bodied tick vector.</title>
        <authorList>
            <person name="Bourret T.J."/>
            <person name="Boyle W.K."/>
            <person name="Valenzuela J.G."/>
            <person name="Oliveira F."/>
            <person name="Lopez J.E."/>
        </authorList>
    </citation>
    <scope>NUCLEOTIDE SEQUENCE</scope>
    <source>
        <strain evidence="10">Kansas strain/isolate</strain>
        <tissue evidence="10">Salivary glands</tissue>
    </source>
</reference>
<dbReference type="SMART" id="SM00355">
    <property type="entry name" value="ZnF_C2H2"/>
    <property type="match status" value="16"/>
</dbReference>
<dbReference type="Pfam" id="PF13912">
    <property type="entry name" value="zf-C2H2_6"/>
    <property type="match status" value="3"/>
</dbReference>
<feature type="domain" description="C2H2-type" evidence="9">
    <location>
        <begin position="420"/>
        <end position="447"/>
    </location>
</feature>
<feature type="domain" description="C2H2-type" evidence="9">
    <location>
        <begin position="448"/>
        <end position="475"/>
    </location>
</feature>
<keyword evidence="3" id="KW-0677">Repeat</keyword>
<feature type="domain" description="C2H2-type" evidence="9">
    <location>
        <begin position="160"/>
        <end position="187"/>
    </location>
</feature>
<dbReference type="InterPro" id="IPR036236">
    <property type="entry name" value="Znf_C2H2_sf"/>
</dbReference>
<evidence type="ECO:0000259" key="9">
    <source>
        <dbReference type="PROSITE" id="PS50157"/>
    </source>
</evidence>
<dbReference type="PANTHER" id="PTHR16515">
    <property type="entry name" value="PR DOMAIN ZINC FINGER PROTEIN"/>
    <property type="match status" value="1"/>
</dbReference>
<feature type="domain" description="C2H2-type" evidence="9">
    <location>
        <begin position="220"/>
        <end position="243"/>
    </location>
</feature>
<protein>
    <submittedName>
        <fullName evidence="10">Putative c2h2-type zn-finger protein</fullName>
    </submittedName>
</protein>
<dbReference type="FunFam" id="3.30.160.60:FF:000100">
    <property type="entry name" value="Zinc finger 45-like"/>
    <property type="match status" value="1"/>
</dbReference>
<evidence type="ECO:0000256" key="6">
    <source>
        <dbReference type="ARBA" id="ARBA00023242"/>
    </source>
</evidence>
<dbReference type="InterPro" id="IPR013087">
    <property type="entry name" value="Znf_C2H2_type"/>
</dbReference>
<comment type="subcellular location">
    <subcellularLocation>
        <location evidence="1">Nucleus</location>
    </subcellularLocation>
</comment>
<dbReference type="FunFam" id="3.30.160.60:FF:000340">
    <property type="entry name" value="zinc finger protein 473 isoform X1"/>
    <property type="match status" value="1"/>
</dbReference>
<organism evidence="10">
    <name type="scientific">Ornithodoros turicata</name>
    <dbReference type="NCBI Taxonomy" id="34597"/>
    <lineage>
        <taxon>Eukaryota</taxon>
        <taxon>Metazoa</taxon>
        <taxon>Ecdysozoa</taxon>
        <taxon>Arthropoda</taxon>
        <taxon>Chelicerata</taxon>
        <taxon>Arachnida</taxon>
        <taxon>Acari</taxon>
        <taxon>Parasitiformes</taxon>
        <taxon>Ixodida</taxon>
        <taxon>Ixodoidea</taxon>
        <taxon>Argasidae</taxon>
        <taxon>Ornithodorinae</taxon>
        <taxon>Ornithodoros</taxon>
    </lineage>
</organism>
<evidence type="ECO:0000256" key="2">
    <source>
        <dbReference type="ARBA" id="ARBA00022723"/>
    </source>
</evidence>
<feature type="domain" description="C2H2-type" evidence="9">
    <location>
        <begin position="298"/>
        <end position="331"/>
    </location>
</feature>
<keyword evidence="4 7" id="KW-0863">Zinc-finger</keyword>
<feature type="domain" description="C2H2-type" evidence="9">
    <location>
        <begin position="392"/>
        <end position="419"/>
    </location>
</feature>
<dbReference type="GO" id="GO:0005634">
    <property type="term" value="C:nucleus"/>
    <property type="evidence" value="ECO:0007669"/>
    <property type="project" value="UniProtKB-SubCell"/>
</dbReference>
<feature type="domain" description="C2H2-type" evidence="9">
    <location>
        <begin position="271"/>
        <end position="298"/>
    </location>
</feature>
<dbReference type="GO" id="GO:0010468">
    <property type="term" value="P:regulation of gene expression"/>
    <property type="evidence" value="ECO:0007669"/>
    <property type="project" value="TreeGrafter"/>
</dbReference>
<keyword evidence="6" id="KW-0539">Nucleus</keyword>
<evidence type="ECO:0000256" key="5">
    <source>
        <dbReference type="ARBA" id="ARBA00022833"/>
    </source>
</evidence>
<feature type="domain" description="C2H2-type" evidence="9">
    <location>
        <begin position="131"/>
        <end position="154"/>
    </location>
</feature>